<evidence type="ECO:0000256" key="1">
    <source>
        <dbReference type="SAM" id="Phobius"/>
    </source>
</evidence>
<keyword evidence="1" id="KW-0472">Membrane</keyword>
<protein>
    <submittedName>
        <fullName evidence="2">Uncharacterized protein</fullName>
    </submittedName>
</protein>
<evidence type="ECO:0000313" key="2">
    <source>
        <dbReference type="EMBL" id="AYO75850.1"/>
    </source>
</evidence>
<dbReference type="EMBL" id="CP033227">
    <property type="protein sequence ID" value="AYO75850.1"/>
    <property type="molecule type" value="Genomic_DNA"/>
</dbReference>
<sequence>MSLPIGMWGMIIGVLGIIAIASGAWLLFRARDVARLTDTPNNEVAPGRKRRPSASRTKVRIVLAINVLSTIGALTIFALVASRTIGSNETQNDPYAARP</sequence>
<dbReference type="AlphaFoldDB" id="A0A3G2UL12"/>
<dbReference type="EMBL" id="CP060123">
    <property type="protein sequence ID" value="QNG49365.1"/>
    <property type="molecule type" value="Genomic_DNA"/>
</dbReference>
<gene>
    <name evidence="2" type="ORF">EBF16_02490</name>
    <name evidence="3" type="ORF">H3V42_31370</name>
</gene>
<feature type="transmembrane region" description="Helical" evidence="1">
    <location>
        <begin position="6"/>
        <end position="28"/>
    </location>
</feature>
<evidence type="ECO:0000313" key="3">
    <source>
        <dbReference type="EMBL" id="QNG49365.1"/>
    </source>
</evidence>
<organism evidence="2 4">
    <name type="scientific">Sphingobium yanoikuyae</name>
    <name type="common">Sphingomonas yanoikuyae</name>
    <dbReference type="NCBI Taxonomy" id="13690"/>
    <lineage>
        <taxon>Bacteria</taxon>
        <taxon>Pseudomonadati</taxon>
        <taxon>Pseudomonadota</taxon>
        <taxon>Alphaproteobacteria</taxon>
        <taxon>Sphingomonadales</taxon>
        <taxon>Sphingomonadaceae</taxon>
        <taxon>Sphingobium</taxon>
    </lineage>
</organism>
<geneLocation type="plasmid" evidence="3 5">
    <name>unnamed1</name>
</geneLocation>
<dbReference type="RefSeq" id="WP_099232189.1">
    <property type="nucleotide sequence ID" value="NZ_CP033227.1"/>
</dbReference>
<dbReference type="Proteomes" id="UP000280708">
    <property type="component" value="Plasmid pF1"/>
</dbReference>
<geneLocation type="plasmid" evidence="4">
    <name>pf1</name>
</geneLocation>
<proteinExistence type="predicted"/>
<keyword evidence="2" id="KW-0614">Plasmid</keyword>
<reference evidence="3 5" key="2">
    <citation type="submission" date="2020-07" db="EMBL/GenBank/DDBJ databases">
        <title>Whole genome sequence of Sphingobium yanoikuyae A3.</title>
        <authorList>
            <person name="Han S.-S."/>
        </authorList>
    </citation>
    <scope>NUCLEOTIDE SEQUENCE [LARGE SCALE GENOMIC DNA]</scope>
    <source>
        <strain evidence="3 5">A3</strain>
        <plasmid evidence="3 5">unnamed1</plasmid>
    </source>
</reference>
<keyword evidence="1" id="KW-0812">Transmembrane</keyword>
<evidence type="ECO:0000313" key="4">
    <source>
        <dbReference type="Proteomes" id="UP000280708"/>
    </source>
</evidence>
<evidence type="ECO:0000313" key="5">
    <source>
        <dbReference type="Proteomes" id="UP000515377"/>
    </source>
</evidence>
<dbReference type="Proteomes" id="UP000515377">
    <property type="component" value="Plasmid unnamed1"/>
</dbReference>
<keyword evidence="1" id="KW-1133">Transmembrane helix</keyword>
<feature type="transmembrane region" description="Helical" evidence="1">
    <location>
        <begin position="59"/>
        <end position="81"/>
    </location>
</feature>
<reference evidence="2 4" key="1">
    <citation type="submission" date="2018-10" db="EMBL/GenBank/DDBJ databases">
        <title>Characterization and genome analysis of a novel bacterium Sphingobium yanoikuyae SJTF8 capable of degrading PAHs.</title>
        <authorList>
            <person name="Yin C."/>
            <person name="Xiong W."/>
            <person name="Liang R."/>
        </authorList>
    </citation>
    <scope>NUCLEOTIDE SEQUENCE [LARGE SCALE GENOMIC DNA]</scope>
    <source>
        <strain evidence="2 4">SJTF8</strain>
        <plasmid evidence="4">pf1</plasmid>
        <plasmid evidence="2">pF1</plasmid>
    </source>
</reference>
<accession>A0A3G2UL12</accession>
<geneLocation type="plasmid" evidence="2">
    <name>pF1</name>
</geneLocation>
<name>A0A3G2UL12_SPHYA</name>